<dbReference type="PANTHER" id="PTHR45966">
    <property type="entry name" value="GDSL-LIKE LIPASE/ACYLHYDROLASE"/>
    <property type="match status" value="1"/>
</dbReference>
<dbReference type="Gene3D" id="3.40.50.1110">
    <property type="entry name" value="SGNH hydrolase"/>
    <property type="match status" value="1"/>
</dbReference>
<gene>
    <name evidence="4" type="ORF">K2173_007774</name>
</gene>
<keyword evidence="2 3" id="KW-0732">Signal</keyword>
<organism evidence="4 5">
    <name type="scientific">Erythroxylum novogranatense</name>
    <dbReference type="NCBI Taxonomy" id="1862640"/>
    <lineage>
        <taxon>Eukaryota</taxon>
        <taxon>Viridiplantae</taxon>
        <taxon>Streptophyta</taxon>
        <taxon>Embryophyta</taxon>
        <taxon>Tracheophyta</taxon>
        <taxon>Spermatophyta</taxon>
        <taxon>Magnoliopsida</taxon>
        <taxon>eudicotyledons</taxon>
        <taxon>Gunneridae</taxon>
        <taxon>Pentapetalae</taxon>
        <taxon>rosids</taxon>
        <taxon>fabids</taxon>
        <taxon>Malpighiales</taxon>
        <taxon>Erythroxylaceae</taxon>
        <taxon>Erythroxylum</taxon>
    </lineage>
</organism>
<dbReference type="InterPro" id="IPR036514">
    <property type="entry name" value="SGNH_hydro_sf"/>
</dbReference>
<accession>A0AAV8TE46</accession>
<dbReference type="EMBL" id="JAIWQS010000005">
    <property type="protein sequence ID" value="KAJ8764686.1"/>
    <property type="molecule type" value="Genomic_DNA"/>
</dbReference>
<dbReference type="GO" id="GO:0016298">
    <property type="term" value="F:lipase activity"/>
    <property type="evidence" value="ECO:0007669"/>
    <property type="project" value="TreeGrafter"/>
</dbReference>
<dbReference type="InterPro" id="IPR044552">
    <property type="entry name" value="GLIP1-5/GLL25"/>
</dbReference>
<evidence type="ECO:0000313" key="5">
    <source>
        <dbReference type="Proteomes" id="UP001159364"/>
    </source>
</evidence>
<dbReference type="CDD" id="cd01837">
    <property type="entry name" value="SGNH_plant_lipase_like"/>
    <property type="match status" value="1"/>
</dbReference>
<evidence type="ECO:0000313" key="4">
    <source>
        <dbReference type="EMBL" id="KAJ8764686.1"/>
    </source>
</evidence>
<feature type="chain" id="PRO_5043956203" evidence="3">
    <location>
        <begin position="23"/>
        <end position="378"/>
    </location>
</feature>
<sequence>MARLRNFILVVLSSQAALFSWSCNCKATVEVKPEKHVALFIFGDSYVDVGNNNFINTTVDQQANFWPYGQTHFDSPTGRYSDGRVMSDFVAQYANLPLIPPFLQPGAEYHYGANFASGGGGALVETFRDDMVIDLGTQLSHFKKVQTWLTNELGVDAAETIISNAVYFFCIGINDYLGPVWTDSSVLDTYTNSQYVGMVTGNVTSVIEEIHELGGRKFAFINLPNLGCFPAVRILRPQEEDGCMEELSVLAKMHNKALFNLLVELEYKLDGFKYGLFDLHSNIEERLNLLSSTHGHETGHSACCGSGKFRADLSCGDKRGMAYEVCENPHEFVYWDSVHLTEYTNKQFADHMWGDNPSPFVLGPYTLKKLFQIDQFDG</sequence>
<evidence type="ECO:0000256" key="3">
    <source>
        <dbReference type="SAM" id="SignalP"/>
    </source>
</evidence>
<evidence type="ECO:0000256" key="1">
    <source>
        <dbReference type="ARBA" id="ARBA00008668"/>
    </source>
</evidence>
<dbReference type="InterPro" id="IPR001087">
    <property type="entry name" value="GDSL"/>
</dbReference>
<dbReference type="AlphaFoldDB" id="A0AAV8TE46"/>
<dbReference type="InterPro" id="IPR035669">
    <property type="entry name" value="SGNH_plant_lipase-like"/>
</dbReference>
<comment type="caution">
    <text evidence="4">The sequence shown here is derived from an EMBL/GenBank/DDBJ whole genome shotgun (WGS) entry which is preliminary data.</text>
</comment>
<dbReference type="Pfam" id="PF00657">
    <property type="entry name" value="Lipase_GDSL"/>
    <property type="match status" value="1"/>
</dbReference>
<feature type="signal peptide" evidence="3">
    <location>
        <begin position="1"/>
        <end position="22"/>
    </location>
</feature>
<name>A0AAV8TE46_9ROSI</name>
<dbReference type="SUPFAM" id="SSF52266">
    <property type="entry name" value="SGNH hydrolase"/>
    <property type="match status" value="1"/>
</dbReference>
<dbReference type="PANTHER" id="PTHR45966:SF4">
    <property type="entry name" value="GDSL ESTERASE_LIPASE 5"/>
    <property type="match status" value="1"/>
</dbReference>
<evidence type="ECO:0000256" key="2">
    <source>
        <dbReference type="ARBA" id="ARBA00022729"/>
    </source>
</evidence>
<protein>
    <submittedName>
        <fullName evidence="4">Uncharacterized protein</fullName>
    </submittedName>
</protein>
<proteinExistence type="inferred from homology"/>
<comment type="similarity">
    <text evidence="1">Belongs to the 'GDSL' lipolytic enzyme family.</text>
</comment>
<reference evidence="4 5" key="1">
    <citation type="submission" date="2021-09" db="EMBL/GenBank/DDBJ databases">
        <title>Genomic insights and catalytic innovation underlie evolution of tropane alkaloids biosynthesis.</title>
        <authorList>
            <person name="Wang Y.-J."/>
            <person name="Tian T."/>
            <person name="Huang J.-P."/>
            <person name="Huang S.-X."/>
        </authorList>
    </citation>
    <scope>NUCLEOTIDE SEQUENCE [LARGE SCALE GENOMIC DNA]</scope>
    <source>
        <strain evidence="4">KIB-2018</strain>
        <tissue evidence="4">Leaf</tissue>
    </source>
</reference>
<dbReference type="Proteomes" id="UP001159364">
    <property type="component" value="Linkage Group LG05"/>
</dbReference>
<keyword evidence="5" id="KW-1185">Reference proteome</keyword>